<evidence type="ECO:0000313" key="3">
    <source>
        <dbReference type="EMBL" id="OPX17838.1"/>
    </source>
</evidence>
<dbReference type="EMBL" id="MUKB01000071">
    <property type="protein sequence ID" value="OPX17838.1"/>
    <property type="molecule type" value="Genomic_DNA"/>
</dbReference>
<keyword evidence="2" id="KW-0472">Membrane</keyword>
<organism evidence="3 4">
    <name type="scientific">candidate division WOR-3 bacterium 4484_100</name>
    <dbReference type="NCBI Taxonomy" id="1936077"/>
    <lineage>
        <taxon>Bacteria</taxon>
        <taxon>Bacteria division WOR-3</taxon>
    </lineage>
</organism>
<feature type="transmembrane region" description="Helical" evidence="2">
    <location>
        <begin position="24"/>
        <end position="47"/>
    </location>
</feature>
<dbReference type="Proteomes" id="UP000191663">
    <property type="component" value="Unassembled WGS sequence"/>
</dbReference>
<keyword evidence="2" id="KW-0812">Transmembrane</keyword>
<feature type="transmembrane region" description="Helical" evidence="2">
    <location>
        <begin position="72"/>
        <end position="96"/>
    </location>
</feature>
<evidence type="ECO:0000313" key="4">
    <source>
        <dbReference type="Proteomes" id="UP000191663"/>
    </source>
</evidence>
<dbReference type="AlphaFoldDB" id="A0A1V4QER9"/>
<protein>
    <recommendedName>
        <fullName evidence="5">Glycerophosphoryl diester phosphodiesterase membrane domain-containing protein</fullName>
    </recommendedName>
</protein>
<feature type="transmembrane region" description="Helical" evidence="2">
    <location>
        <begin position="159"/>
        <end position="188"/>
    </location>
</feature>
<reference evidence="4" key="1">
    <citation type="submission" date="2017-01" db="EMBL/GenBank/DDBJ databases">
        <title>Novel pathways for hydrocarbon cycling and metabolic interdependencies in hydrothermal sediment communities.</title>
        <authorList>
            <person name="Dombrowski N."/>
            <person name="Seitz K."/>
            <person name="Teske A."/>
            <person name="Baker B."/>
        </authorList>
    </citation>
    <scope>NUCLEOTIDE SEQUENCE [LARGE SCALE GENOMIC DNA]</scope>
</reference>
<evidence type="ECO:0008006" key="5">
    <source>
        <dbReference type="Google" id="ProtNLM"/>
    </source>
</evidence>
<evidence type="ECO:0000256" key="2">
    <source>
        <dbReference type="SAM" id="Phobius"/>
    </source>
</evidence>
<name>A0A1V4QER9_UNCW3</name>
<sequence length="404" mass="45460">MTTLHFNYKDVFRAGRLGFSAKKIWVSFLGLLIAFIGYGILSYIAYISAGVEFGEVWDTFRLVPVYPSGLPWYSWIIWVVGLLWWICVALITGTAVSKITYEQLKGDEFYEIKEAIKFALKHSKSVILAPAVLILFIIALLVMGIILALITWVPYFGQLFLAVMAVPAFAVSLFILYLVIVTVVCLVIGPSIVGETGNDTFDTLFESFSVINDQPWRFIGYEILLKIVIVIGVVILGFFAAKAIFLGNTVLGIIVPADKLDNIFSNASYYVKITIPSICPEWWNNLVTGYLDWIGMPNILYPPDYIAAYEAWAGAIASFIMGIIYYLIILFVVSLGKAIFWSGNTLIFTVLVKKKDDKNLLEIKEETFEEPEPITEPKPTEEKEKKTKRRAKETKEKSAPETEN</sequence>
<proteinExistence type="predicted"/>
<keyword evidence="2" id="KW-1133">Transmembrane helix</keyword>
<feature type="transmembrane region" description="Helical" evidence="2">
    <location>
        <begin position="126"/>
        <end position="153"/>
    </location>
</feature>
<feature type="region of interest" description="Disordered" evidence="1">
    <location>
        <begin position="366"/>
        <end position="404"/>
    </location>
</feature>
<accession>A0A1V4QER9</accession>
<feature type="compositionally biased region" description="Basic and acidic residues" evidence="1">
    <location>
        <begin position="393"/>
        <end position="404"/>
    </location>
</feature>
<evidence type="ECO:0000256" key="1">
    <source>
        <dbReference type="SAM" id="MobiDB-lite"/>
    </source>
</evidence>
<feature type="transmembrane region" description="Helical" evidence="2">
    <location>
        <begin position="223"/>
        <end position="245"/>
    </location>
</feature>
<feature type="transmembrane region" description="Helical" evidence="2">
    <location>
        <begin position="311"/>
        <end position="333"/>
    </location>
</feature>
<comment type="caution">
    <text evidence="3">The sequence shown here is derived from an EMBL/GenBank/DDBJ whole genome shotgun (WGS) entry which is preliminary data.</text>
</comment>
<gene>
    <name evidence="3" type="ORF">BXT86_04330</name>
</gene>